<evidence type="ECO:0000313" key="1">
    <source>
        <dbReference type="EMBL" id="RXJ68170.1"/>
    </source>
</evidence>
<protein>
    <recommendedName>
        <fullName evidence="3">HEPN AbiU2-like domain-containing protein</fullName>
    </recommendedName>
</protein>
<evidence type="ECO:0008006" key="3">
    <source>
        <dbReference type="Google" id="ProtNLM"/>
    </source>
</evidence>
<accession>A0A4Q0YCP1</accession>
<dbReference type="Proteomes" id="UP000290172">
    <property type="component" value="Unassembled WGS sequence"/>
</dbReference>
<reference evidence="1 2" key="1">
    <citation type="submission" date="2017-10" db="EMBL/GenBank/DDBJ databases">
        <title>Genomics of the genus Arcobacter.</title>
        <authorList>
            <person name="Perez-Cataluna A."/>
            <person name="Figueras M.J."/>
        </authorList>
    </citation>
    <scope>NUCLEOTIDE SEQUENCE [LARGE SCALE GENOMIC DNA]</scope>
    <source>
        <strain evidence="1 2">CECT 8993</strain>
    </source>
</reference>
<comment type="caution">
    <text evidence="1">The sequence shown here is derived from an EMBL/GenBank/DDBJ whole genome shotgun (WGS) entry which is preliminary data.</text>
</comment>
<sequence>MKQIDFYIQETISQCEYAIYEYKQYKKSLKDHDIKMIFLHLHHFVLHSTSLDKMIFPHNNDFRKNIIKPIQERMSKKFKIIRKLRNHLEHFDERLDKYVKNYKGQAYFDCNLVTGAKGFPINNCLRALDGDNYIFYGEQFNIEEIYIELCNLLKILSTKNALYNIG</sequence>
<organism evidence="1 2">
    <name type="scientific">Halarcobacter ebronensis</name>
    <dbReference type="NCBI Taxonomy" id="1462615"/>
    <lineage>
        <taxon>Bacteria</taxon>
        <taxon>Pseudomonadati</taxon>
        <taxon>Campylobacterota</taxon>
        <taxon>Epsilonproteobacteria</taxon>
        <taxon>Campylobacterales</taxon>
        <taxon>Arcobacteraceae</taxon>
        <taxon>Halarcobacter</taxon>
    </lineage>
</organism>
<name>A0A4Q0YCP1_9BACT</name>
<dbReference type="AlphaFoldDB" id="A0A4Q0YCP1"/>
<gene>
    <name evidence="1" type="ORF">CRV08_07900</name>
</gene>
<dbReference type="RefSeq" id="WP_128980853.1">
    <property type="nucleotide sequence ID" value="NZ_PDKJ01000006.1"/>
</dbReference>
<dbReference type="EMBL" id="PDKJ01000006">
    <property type="protein sequence ID" value="RXJ68170.1"/>
    <property type="molecule type" value="Genomic_DNA"/>
</dbReference>
<proteinExistence type="predicted"/>
<evidence type="ECO:0000313" key="2">
    <source>
        <dbReference type="Proteomes" id="UP000290172"/>
    </source>
</evidence>